<dbReference type="Proteomes" id="UP000223158">
    <property type="component" value="Segment"/>
</dbReference>
<accession>A0A1I9KK55</accession>
<keyword evidence="3" id="KW-1185">Reference proteome</keyword>
<evidence type="ECO:0000313" key="3">
    <source>
        <dbReference type="Proteomes" id="UP000223158"/>
    </source>
</evidence>
<protein>
    <submittedName>
        <fullName evidence="2">Holin</fullName>
    </submittedName>
</protein>
<evidence type="ECO:0000313" key="2">
    <source>
        <dbReference type="EMBL" id="ALY06827.1"/>
    </source>
</evidence>
<keyword evidence="1" id="KW-1133">Transmembrane helix</keyword>
<gene>
    <name evidence="2" type="ORF">SAC12_005</name>
</gene>
<dbReference type="EMBL" id="KU052488">
    <property type="protein sequence ID" value="ALY06827.1"/>
    <property type="molecule type" value="Genomic_DNA"/>
</dbReference>
<evidence type="ECO:0000256" key="1">
    <source>
        <dbReference type="SAM" id="Phobius"/>
    </source>
</evidence>
<reference evidence="2 3" key="1">
    <citation type="submission" date="2015-11" db="EMBL/GenBank/DDBJ databases">
        <title>Lactobacillus brevis bacteriophage SA-C12: a mosaic Myoviridae member.</title>
        <authorList>
            <person name="Mahony J."/>
        </authorList>
    </citation>
    <scope>NUCLEOTIDE SEQUENCE [LARGE SCALE GENOMIC DNA]</scope>
</reference>
<organism evidence="2 3">
    <name type="scientific">Lactobacillus phage SA-C12</name>
    <dbReference type="NCBI Taxonomy" id="1755697"/>
    <lineage>
        <taxon>Viruses</taxon>
        <taxon>Duplodnaviria</taxon>
        <taxon>Heunggongvirae</taxon>
        <taxon>Uroviricota</taxon>
        <taxon>Caudoviricetes</taxon>
        <taxon>Tybeckvirinae</taxon>
        <taxon>Lenusvirus</taxon>
        <taxon>Lenusvirus SAC12</taxon>
    </lineage>
</organism>
<proteinExistence type="predicted"/>
<sequence>MHIFLGLGWDEWGSIVAIITSVCILANWILNKTVRNPLNQVSNRIDKFTDESMKFRQQSADQINGLENRVIKVESRLDGHDMEFKHLYEKEAKGNEKN</sequence>
<name>A0A1I9KK55_9CAUD</name>
<keyword evidence="1" id="KW-0812">Transmembrane</keyword>
<keyword evidence="1" id="KW-0472">Membrane</keyword>
<feature type="transmembrane region" description="Helical" evidence="1">
    <location>
        <begin position="12"/>
        <end position="30"/>
    </location>
</feature>